<name>A0A160MZV1_9GAMM</name>
<evidence type="ECO:0000313" key="2">
    <source>
        <dbReference type="Proteomes" id="UP000077255"/>
    </source>
</evidence>
<reference evidence="1 2" key="1">
    <citation type="submission" date="2016-02" db="EMBL/GenBank/DDBJ databases">
        <title>Complete genome sequencing and analysis of ATSB10, Dyella thiooxydans isolated from rhizosphere soil of sunflower (Helianthus annuus L.).</title>
        <authorList>
            <person name="Lee Y."/>
            <person name="Hwangbo K."/>
            <person name="Chung H."/>
            <person name="Yoo J."/>
            <person name="Kim K.Y."/>
            <person name="Sa T.M."/>
            <person name="Um Y."/>
            <person name="Madhaiyan M."/>
        </authorList>
    </citation>
    <scope>NUCLEOTIDE SEQUENCE [LARGE SCALE GENOMIC DNA]</scope>
    <source>
        <strain evidence="1 2">ATSB10</strain>
    </source>
</reference>
<dbReference type="Proteomes" id="UP000077255">
    <property type="component" value="Chromosome"/>
</dbReference>
<dbReference type="PATRIC" id="fig|445710.3.peg.981"/>
<evidence type="ECO:0000313" key="1">
    <source>
        <dbReference type="EMBL" id="AND68438.1"/>
    </source>
</evidence>
<dbReference type="STRING" id="445710.ATSB10_09840"/>
<accession>A0A160MZV1</accession>
<keyword evidence="2" id="KW-1185">Reference proteome</keyword>
<gene>
    <name evidence="1" type="ORF">ATSB10_09840</name>
</gene>
<sequence>MGENFLVAGQPGLRGFFITRGIDASSEEIAKAEAIAAVMADAQLSRAASVEPTVTVKAIHPIAESSHVRETRYFFFPMAATQHEQTLRAS</sequence>
<protein>
    <submittedName>
        <fullName evidence="1">Uncharacterized protein</fullName>
    </submittedName>
</protein>
<dbReference type="AlphaFoldDB" id="A0A160MZV1"/>
<organism evidence="1 2">
    <name type="scientific">Dyella thiooxydans</name>
    <dbReference type="NCBI Taxonomy" id="445710"/>
    <lineage>
        <taxon>Bacteria</taxon>
        <taxon>Pseudomonadati</taxon>
        <taxon>Pseudomonadota</taxon>
        <taxon>Gammaproteobacteria</taxon>
        <taxon>Lysobacterales</taxon>
        <taxon>Rhodanobacteraceae</taxon>
        <taxon>Dyella</taxon>
    </lineage>
</organism>
<dbReference type="EMBL" id="CP014841">
    <property type="protein sequence ID" value="AND68438.1"/>
    <property type="molecule type" value="Genomic_DNA"/>
</dbReference>
<proteinExistence type="predicted"/>
<dbReference type="KEGG" id="dtx:ATSB10_09840"/>